<dbReference type="CDD" id="cd00268">
    <property type="entry name" value="DEADc"/>
    <property type="match status" value="1"/>
</dbReference>
<evidence type="ECO:0000256" key="10">
    <source>
        <dbReference type="SAM" id="MobiDB-lite"/>
    </source>
</evidence>
<protein>
    <recommendedName>
        <fullName evidence="8">ATP-dependent RNA helicase DeaD</fullName>
        <ecNumber evidence="8">3.6.4.13</ecNumber>
    </recommendedName>
    <alternativeName>
        <fullName evidence="8">Cold-shock DEAD box protein A</fullName>
    </alternativeName>
</protein>
<evidence type="ECO:0000256" key="9">
    <source>
        <dbReference type="PROSITE-ProRule" id="PRU00552"/>
    </source>
</evidence>
<evidence type="ECO:0000256" key="3">
    <source>
        <dbReference type="ARBA" id="ARBA00022801"/>
    </source>
</evidence>
<reference evidence="15" key="1">
    <citation type="journal article" date="2019" name="Int. J. Syst. Evol. Microbiol.">
        <title>The Global Catalogue of Microorganisms (GCM) 10K type strain sequencing project: providing services to taxonomists for standard genome sequencing and annotation.</title>
        <authorList>
            <consortium name="The Broad Institute Genomics Platform"/>
            <consortium name="The Broad Institute Genome Sequencing Center for Infectious Disease"/>
            <person name="Wu L."/>
            <person name="Ma J."/>
        </authorList>
    </citation>
    <scope>NUCLEOTIDE SEQUENCE [LARGE SCALE GENOMIC DNA]</scope>
    <source>
        <strain evidence="15">CCUG 30340</strain>
    </source>
</reference>
<evidence type="ECO:0000256" key="2">
    <source>
        <dbReference type="ARBA" id="ARBA00022741"/>
    </source>
</evidence>
<feature type="short sequence motif" description="Q motif" evidence="9">
    <location>
        <begin position="13"/>
        <end position="41"/>
    </location>
</feature>
<dbReference type="Pfam" id="PF00270">
    <property type="entry name" value="DEAD"/>
    <property type="match status" value="1"/>
</dbReference>
<dbReference type="InterPro" id="IPR050547">
    <property type="entry name" value="DEAD_box_RNA_helicases"/>
</dbReference>
<dbReference type="Pfam" id="PF25399">
    <property type="entry name" value="DeaD_dimer"/>
    <property type="match status" value="1"/>
</dbReference>
<dbReference type="InterPro" id="IPR001650">
    <property type="entry name" value="Helicase_C-like"/>
</dbReference>
<feature type="region of interest" description="Disordered" evidence="10">
    <location>
        <begin position="654"/>
        <end position="695"/>
    </location>
</feature>
<keyword evidence="2 8" id="KW-0547">Nucleotide-binding</keyword>
<comment type="caution">
    <text evidence="14">The sequence shown here is derived from an EMBL/GenBank/DDBJ whole genome shotgun (WGS) entry which is preliminary data.</text>
</comment>
<feature type="compositionally biased region" description="Basic and acidic residues" evidence="10">
    <location>
        <begin position="522"/>
        <end position="538"/>
    </location>
</feature>
<dbReference type="InterPro" id="IPR044742">
    <property type="entry name" value="DEAD/DEAH_RhlB"/>
</dbReference>
<dbReference type="InterPro" id="IPR027417">
    <property type="entry name" value="P-loop_NTPase"/>
</dbReference>
<accession>A0ABV9QTE2</accession>
<feature type="compositionally biased region" description="Basic and acidic residues" evidence="10">
    <location>
        <begin position="547"/>
        <end position="578"/>
    </location>
</feature>
<feature type="domain" description="DEAD-box RNA helicase Q" evidence="13">
    <location>
        <begin position="13"/>
        <end position="41"/>
    </location>
</feature>
<feature type="compositionally biased region" description="Basic and acidic residues" evidence="10">
    <location>
        <begin position="503"/>
        <end position="513"/>
    </location>
</feature>
<dbReference type="PANTHER" id="PTHR47963:SF8">
    <property type="entry name" value="ATP-DEPENDENT RNA HELICASE DEAD"/>
    <property type="match status" value="1"/>
</dbReference>
<comment type="catalytic activity">
    <reaction evidence="8">
        <text>ATP + H2O = ADP + phosphate + H(+)</text>
        <dbReference type="Rhea" id="RHEA:13065"/>
        <dbReference type="ChEBI" id="CHEBI:15377"/>
        <dbReference type="ChEBI" id="CHEBI:15378"/>
        <dbReference type="ChEBI" id="CHEBI:30616"/>
        <dbReference type="ChEBI" id="CHEBI:43474"/>
        <dbReference type="ChEBI" id="CHEBI:456216"/>
        <dbReference type="EC" id="3.6.4.13"/>
    </reaction>
</comment>
<dbReference type="InterPro" id="IPR012677">
    <property type="entry name" value="Nucleotide-bd_a/b_plait_sf"/>
</dbReference>
<dbReference type="EMBL" id="JBHSHD010000007">
    <property type="protein sequence ID" value="MFC4820638.1"/>
    <property type="molecule type" value="Genomic_DNA"/>
</dbReference>
<evidence type="ECO:0000256" key="7">
    <source>
        <dbReference type="ARBA" id="ARBA00023016"/>
    </source>
</evidence>
<feature type="compositionally biased region" description="Basic and acidic residues" evidence="10">
    <location>
        <begin position="587"/>
        <end position="597"/>
    </location>
</feature>
<dbReference type="PROSITE" id="PS51192">
    <property type="entry name" value="HELICASE_ATP_BIND_1"/>
    <property type="match status" value="1"/>
</dbReference>
<evidence type="ECO:0000259" key="11">
    <source>
        <dbReference type="PROSITE" id="PS51192"/>
    </source>
</evidence>
<dbReference type="PROSITE" id="PS51195">
    <property type="entry name" value="Q_MOTIF"/>
    <property type="match status" value="1"/>
</dbReference>
<dbReference type="RefSeq" id="WP_380020516.1">
    <property type="nucleotide sequence ID" value="NZ_JBHSHD010000007.1"/>
</dbReference>
<dbReference type="InterPro" id="IPR000629">
    <property type="entry name" value="RNA-helicase_DEAD-box_CS"/>
</dbReference>
<organism evidence="14 15">
    <name type="scientific">Dokdonella ginsengisoli</name>
    <dbReference type="NCBI Taxonomy" id="363846"/>
    <lineage>
        <taxon>Bacteria</taxon>
        <taxon>Pseudomonadati</taxon>
        <taxon>Pseudomonadota</taxon>
        <taxon>Gammaproteobacteria</taxon>
        <taxon>Lysobacterales</taxon>
        <taxon>Rhodanobacteraceae</taxon>
        <taxon>Dokdonella</taxon>
    </lineage>
</organism>
<dbReference type="SUPFAM" id="SSF52540">
    <property type="entry name" value="P-loop containing nucleoside triphosphate hydrolases"/>
    <property type="match status" value="1"/>
</dbReference>
<evidence type="ECO:0000256" key="8">
    <source>
        <dbReference type="HAMAP-Rule" id="MF_00964"/>
    </source>
</evidence>
<keyword evidence="6 8" id="KW-0694">RNA-binding</keyword>
<sequence>MSNADREDVSSSPAFGDLGLAEALLQALSAVGYETPSPIQAATIPPLLEGRDVLGQAQTGTGKTAAFALPILSRLDLSKSKPQALVLAPTRELAIQVAEAFQRYASHLPGFHVLPIYGGQSYGPQLAGLRRGAHVVVGTPGRVIDHLERGSLDLSGLTTLVLDEADEMLRMGFIDDVETVLKKTPPERQVALFSATMPAPIRRIAQTYLREPAEITIKAKTTTATNIRQRYWYVSGVQKLDALTRILEAEPFEAMIVFARTKQATEELAGKLQARGFDAAAINGDIVQAQRERLIQQLKDGKLDILVATDVAARGLDVERISHVLNYDIPTDTEAYVHRIGRTGRAGRSGEAILFVAPREKRLLMAIERATRQPIAEMQLPSVEAVNDQRITKFKQRIADALAADDLGVFRQLIEQFEQERNVPAIEIAAALARLAQGGQPLLLEAPARFDRTRAFERDARGSERPSRERGEREPRGARERGDERERQHRGAAARSSSPSFPRTREALHDGPQERPSTAPARSEKPADARARGHDVDKAPGAAAPRPHRDAAPHERPAHMQRDETARPARTRRDEATRAPESGFETFRIEVGNDHGVKPGNIVGAIANEAGLDSKHIGRVDIRDDHSFVDLPEGMPSEIFKHLKKVWVSGQQLRITRGGDAPESGKPRKPHAAKPPSFRPKPQGGFDKPKRRPKG</sequence>
<proteinExistence type="inferred from homology"/>
<dbReference type="InterPro" id="IPR034415">
    <property type="entry name" value="CsdA_RRM"/>
</dbReference>
<keyword evidence="5 8" id="KW-0067">ATP-binding</keyword>
<feature type="region of interest" description="Disordered" evidence="10">
    <location>
        <begin position="454"/>
        <end position="597"/>
    </location>
</feature>
<keyword evidence="3 8" id="KW-0378">Hydrolase</keyword>
<evidence type="ECO:0000256" key="5">
    <source>
        <dbReference type="ARBA" id="ARBA00022840"/>
    </source>
</evidence>
<gene>
    <name evidence="8" type="primary">deaD</name>
    <name evidence="8" type="synonym">csdA</name>
    <name evidence="14" type="ORF">ACFO6Q_09895</name>
</gene>
<evidence type="ECO:0000313" key="15">
    <source>
        <dbReference type="Proteomes" id="UP001595886"/>
    </source>
</evidence>
<keyword evidence="1 8" id="KW-0963">Cytoplasm</keyword>
<name>A0ABV9QTE2_9GAMM</name>
<dbReference type="InterPro" id="IPR057325">
    <property type="entry name" value="DeaD_dimer"/>
</dbReference>
<dbReference type="InterPro" id="IPR014014">
    <property type="entry name" value="RNA_helicase_DEAD_Q_motif"/>
</dbReference>
<dbReference type="PANTHER" id="PTHR47963">
    <property type="entry name" value="DEAD-BOX ATP-DEPENDENT RNA HELICASE 47, MITOCHONDRIAL"/>
    <property type="match status" value="1"/>
</dbReference>
<dbReference type="Gene3D" id="3.40.50.300">
    <property type="entry name" value="P-loop containing nucleotide triphosphate hydrolases"/>
    <property type="match status" value="2"/>
</dbReference>
<keyword evidence="7 8" id="KW-0346">Stress response</keyword>
<dbReference type="Gene3D" id="3.30.70.330">
    <property type="match status" value="1"/>
</dbReference>
<keyword evidence="4 8" id="KW-0347">Helicase</keyword>
<dbReference type="SMART" id="SM00490">
    <property type="entry name" value="HELICc"/>
    <property type="match status" value="1"/>
</dbReference>
<comment type="subcellular location">
    <subcellularLocation>
        <location evidence="8">Cytoplasm</location>
    </subcellularLocation>
</comment>
<evidence type="ECO:0000259" key="13">
    <source>
        <dbReference type="PROSITE" id="PS51195"/>
    </source>
</evidence>
<evidence type="ECO:0000256" key="6">
    <source>
        <dbReference type="ARBA" id="ARBA00022884"/>
    </source>
</evidence>
<dbReference type="HAMAP" id="MF_00964">
    <property type="entry name" value="DEAD_helicase_DeaD"/>
    <property type="match status" value="1"/>
</dbReference>
<comment type="function">
    <text evidence="8">DEAD-box RNA helicase involved in various cellular processes at low temperature, including ribosome biogenesis, mRNA degradation and translation initiation.</text>
</comment>
<dbReference type="SMART" id="SM00487">
    <property type="entry name" value="DEXDc"/>
    <property type="match status" value="1"/>
</dbReference>
<evidence type="ECO:0000256" key="1">
    <source>
        <dbReference type="ARBA" id="ARBA00022490"/>
    </source>
</evidence>
<dbReference type="CDD" id="cd18787">
    <property type="entry name" value="SF2_C_DEAD"/>
    <property type="match status" value="1"/>
</dbReference>
<dbReference type="PROSITE" id="PS00039">
    <property type="entry name" value="DEAD_ATP_HELICASE"/>
    <property type="match status" value="1"/>
</dbReference>
<feature type="domain" description="Helicase C-terminal" evidence="12">
    <location>
        <begin position="239"/>
        <end position="386"/>
    </location>
</feature>
<dbReference type="InterPro" id="IPR028618">
    <property type="entry name" value="DEAD_helicase_DeaD"/>
</dbReference>
<dbReference type="Pfam" id="PF00271">
    <property type="entry name" value="Helicase_C"/>
    <property type="match status" value="1"/>
</dbReference>
<evidence type="ECO:0000256" key="4">
    <source>
        <dbReference type="ARBA" id="ARBA00022806"/>
    </source>
</evidence>
<evidence type="ECO:0000259" key="12">
    <source>
        <dbReference type="PROSITE" id="PS51194"/>
    </source>
</evidence>
<keyword evidence="15" id="KW-1185">Reference proteome</keyword>
<evidence type="ECO:0000313" key="14">
    <source>
        <dbReference type="EMBL" id="MFC4820638.1"/>
    </source>
</evidence>
<feature type="compositionally biased region" description="Low complexity" evidence="10">
    <location>
        <begin position="491"/>
        <end position="502"/>
    </location>
</feature>
<comment type="similarity">
    <text evidence="8">Belongs to the DEAD box helicase family. DeaD/CsdA subfamily.</text>
</comment>
<dbReference type="PROSITE" id="PS51194">
    <property type="entry name" value="HELICASE_CTER"/>
    <property type="match status" value="1"/>
</dbReference>
<feature type="domain" description="Helicase ATP-binding" evidence="11">
    <location>
        <begin position="44"/>
        <end position="215"/>
    </location>
</feature>
<dbReference type="InterPro" id="IPR014001">
    <property type="entry name" value="Helicase_ATP-bd"/>
</dbReference>
<dbReference type="CDD" id="cd12499">
    <property type="entry name" value="RRM_EcCsdA_like"/>
    <property type="match status" value="1"/>
</dbReference>
<dbReference type="InterPro" id="IPR005580">
    <property type="entry name" value="DbpA/CsdA_RNA-bd_dom"/>
</dbReference>
<dbReference type="GO" id="GO:0004386">
    <property type="term" value="F:helicase activity"/>
    <property type="evidence" value="ECO:0007669"/>
    <property type="project" value="UniProtKB-KW"/>
</dbReference>
<dbReference type="Proteomes" id="UP001595886">
    <property type="component" value="Unassembled WGS sequence"/>
</dbReference>
<feature type="compositionally biased region" description="Basic and acidic residues" evidence="10">
    <location>
        <begin position="454"/>
        <end position="489"/>
    </location>
</feature>
<dbReference type="Pfam" id="PF03880">
    <property type="entry name" value="DbpA"/>
    <property type="match status" value="1"/>
</dbReference>
<dbReference type="EC" id="3.6.4.13" evidence="8"/>
<dbReference type="InterPro" id="IPR011545">
    <property type="entry name" value="DEAD/DEAH_box_helicase_dom"/>
</dbReference>